<gene>
    <name evidence="1" type="ORF">JIR001_02350</name>
</gene>
<name>A0A8D5UE79_9BACL</name>
<organism evidence="1 2">
    <name type="scientific">Polycladomyces abyssicola</name>
    <dbReference type="NCBI Taxonomy" id="1125966"/>
    <lineage>
        <taxon>Bacteria</taxon>
        <taxon>Bacillati</taxon>
        <taxon>Bacillota</taxon>
        <taxon>Bacilli</taxon>
        <taxon>Bacillales</taxon>
        <taxon>Thermoactinomycetaceae</taxon>
        <taxon>Polycladomyces</taxon>
    </lineage>
</organism>
<reference evidence="1" key="2">
    <citation type="journal article" date="2021" name="Microbiol. Resour. Announc.">
        <title>Complete Genome Sequence of Polycladomyces abyssicola JIR-001T, Isolated from Hemipelagic Sediment in Deep Seawater.</title>
        <authorList>
            <person name="Tsubouchi T."/>
            <person name="Kaneko Y."/>
        </authorList>
    </citation>
    <scope>NUCLEOTIDE SEQUENCE</scope>
    <source>
        <strain evidence="1">JIR-001</strain>
    </source>
</reference>
<dbReference type="EMBL" id="AP024601">
    <property type="protein sequence ID" value="BCU80452.1"/>
    <property type="molecule type" value="Genomic_DNA"/>
</dbReference>
<keyword evidence="2" id="KW-1185">Reference proteome</keyword>
<protein>
    <submittedName>
        <fullName evidence="1">CoA transferase</fullName>
    </submittedName>
</protein>
<reference evidence="1" key="1">
    <citation type="journal article" date="2013" name="Int. J. Syst. Evol. Microbiol.">
        <title>Polycladomyces abyssicola gen. nov., sp. nov., a thermophilic filamentous bacterium isolated from hemipelagic sediment.</title>
        <authorList>
            <person name="Tsubouchi T."/>
            <person name="Shimane Y."/>
            <person name="Mori K."/>
            <person name="Usui K."/>
            <person name="Hiraki T."/>
            <person name="Tame A."/>
            <person name="Uematsu K."/>
            <person name="Maruyama T."/>
            <person name="Hatada Y."/>
        </authorList>
    </citation>
    <scope>NUCLEOTIDE SEQUENCE</scope>
    <source>
        <strain evidence="1">JIR-001</strain>
    </source>
</reference>
<evidence type="ECO:0000313" key="2">
    <source>
        <dbReference type="Proteomes" id="UP000677436"/>
    </source>
</evidence>
<dbReference type="Proteomes" id="UP000677436">
    <property type="component" value="Chromosome"/>
</dbReference>
<accession>A0A8D5UE79</accession>
<dbReference type="InterPro" id="IPR003673">
    <property type="entry name" value="CoA-Trfase_fam_III"/>
</dbReference>
<dbReference type="Gene3D" id="3.40.50.10540">
    <property type="entry name" value="Crotonobetainyl-coa:carnitine coa-transferase, domain 1"/>
    <property type="match status" value="1"/>
</dbReference>
<dbReference type="PANTHER" id="PTHR48228">
    <property type="entry name" value="SUCCINYL-COA--D-CITRAMALATE COA-TRANSFERASE"/>
    <property type="match status" value="1"/>
</dbReference>
<dbReference type="PANTHER" id="PTHR48228:SF5">
    <property type="entry name" value="ALPHA-METHYLACYL-COA RACEMASE"/>
    <property type="match status" value="1"/>
</dbReference>
<sequence>MKPLLHGIRIIDFSWYLPGPFATQRLADRGAEVIKVEPPGGDPGRRMPAVFQAYNRGKKSVVIDLKQRAGIESALRLIADADVVVESFRPGVMTQLGLGYEQVRRVKPDIVYCSLSGYGQTGPMSGLASHDLNYVSLSGALSQIKDDKGSPVHPALTWADLIGGIAASEAITTALFRRERSGEGAHLDISLTGVMASLMAHYRYQPEGIPFLSGQVVNYAIYETADGRYVSLAALEEKFWERFCKRSGREDWLKAYFSPATDENPVYEEIKRWFRSRPLQDWEAWGREADCCLTPVLEPEEVWQHPQVKHDIGNIGMSSPNAQVPELGAHTEALLKHTEKVD</sequence>
<proteinExistence type="predicted"/>
<dbReference type="KEGG" id="pabs:JIR001_02350"/>
<dbReference type="RefSeq" id="WP_212773830.1">
    <property type="nucleotide sequence ID" value="NZ_AP024601.1"/>
</dbReference>
<dbReference type="GO" id="GO:0016740">
    <property type="term" value="F:transferase activity"/>
    <property type="evidence" value="ECO:0007669"/>
    <property type="project" value="UniProtKB-KW"/>
</dbReference>
<keyword evidence="1" id="KW-0808">Transferase</keyword>
<dbReference type="InterPro" id="IPR044855">
    <property type="entry name" value="CoA-Trfase_III_dom3_sf"/>
</dbReference>
<dbReference type="InterPro" id="IPR050509">
    <property type="entry name" value="CoA-transferase_III"/>
</dbReference>
<dbReference type="Pfam" id="PF02515">
    <property type="entry name" value="CoA_transf_3"/>
    <property type="match status" value="1"/>
</dbReference>
<dbReference type="AlphaFoldDB" id="A0A8D5UE79"/>
<dbReference type="InterPro" id="IPR023606">
    <property type="entry name" value="CoA-Trfase_III_dom_1_sf"/>
</dbReference>
<dbReference type="SUPFAM" id="SSF89796">
    <property type="entry name" value="CoA-transferase family III (CaiB/BaiF)"/>
    <property type="match status" value="1"/>
</dbReference>
<dbReference type="Gene3D" id="3.30.1540.10">
    <property type="entry name" value="formyl-coa transferase, domain 3"/>
    <property type="match status" value="1"/>
</dbReference>
<evidence type="ECO:0000313" key="1">
    <source>
        <dbReference type="EMBL" id="BCU80452.1"/>
    </source>
</evidence>